<comment type="catalytic activity">
    <reaction evidence="13 14">
        <text>a very-long-chain (3R)-3-hydroxyacyl-CoA = a very-long-chain (2E)-enoyl-CoA + H2O</text>
        <dbReference type="Rhea" id="RHEA:45812"/>
        <dbReference type="ChEBI" id="CHEBI:15377"/>
        <dbReference type="ChEBI" id="CHEBI:83728"/>
        <dbReference type="ChEBI" id="CHEBI:85440"/>
        <dbReference type="EC" id="4.2.1.134"/>
    </reaction>
</comment>
<dbReference type="GO" id="GO:0042761">
    <property type="term" value="P:very long-chain fatty acid biosynthetic process"/>
    <property type="evidence" value="ECO:0007669"/>
    <property type="project" value="TreeGrafter"/>
</dbReference>
<dbReference type="EC" id="4.2.1.134" evidence="4 14"/>
<evidence type="ECO:0000256" key="13">
    <source>
        <dbReference type="ARBA" id="ARBA00036671"/>
    </source>
</evidence>
<evidence type="ECO:0000256" key="4">
    <source>
        <dbReference type="ARBA" id="ARBA00013122"/>
    </source>
</evidence>
<dbReference type="GO" id="GO:0030148">
    <property type="term" value="P:sphingolipid biosynthetic process"/>
    <property type="evidence" value="ECO:0007669"/>
    <property type="project" value="TreeGrafter"/>
</dbReference>
<accession>A0A8S1EHR8</accession>
<dbReference type="GO" id="GO:0005789">
    <property type="term" value="C:endoplasmic reticulum membrane"/>
    <property type="evidence" value="ECO:0007669"/>
    <property type="project" value="UniProtKB-SubCell"/>
</dbReference>
<feature type="transmembrane region" description="Helical" evidence="14">
    <location>
        <begin position="178"/>
        <end position="201"/>
    </location>
</feature>
<evidence type="ECO:0000256" key="5">
    <source>
        <dbReference type="ARBA" id="ARBA00022516"/>
    </source>
</evidence>
<comment type="caution">
    <text evidence="15">The sequence shown here is derived from an EMBL/GenBank/DDBJ whole genome shotgun (WGS) entry which is preliminary data.</text>
</comment>
<keyword evidence="11 14" id="KW-0275">Fatty acid biosynthesis</keyword>
<keyword evidence="6 14" id="KW-0812">Transmembrane</keyword>
<dbReference type="OrthoDB" id="46988at2759"/>
<comment type="pathway">
    <text evidence="2 14">Lipid metabolism; fatty acid biosynthesis.</text>
</comment>
<keyword evidence="5 14" id="KW-0444">Lipid biosynthesis</keyword>
<evidence type="ECO:0000256" key="12">
    <source>
        <dbReference type="ARBA" id="ARBA00023239"/>
    </source>
</evidence>
<reference evidence="15 16" key="1">
    <citation type="submission" date="2020-04" db="EMBL/GenBank/DDBJ databases">
        <authorList>
            <person name="Laetsch R D."/>
            <person name="Stevens L."/>
            <person name="Kumar S."/>
            <person name="Blaxter L. M."/>
        </authorList>
    </citation>
    <scope>NUCLEOTIDE SEQUENCE [LARGE SCALE GENOMIC DNA]</scope>
</reference>
<dbReference type="PANTHER" id="PTHR11035">
    <property type="entry name" value="VERY-LONG-CHAIN (3R)-3-HYDROXYACYL-COA DEHYDRATASE"/>
    <property type="match status" value="1"/>
</dbReference>
<keyword evidence="7 14" id="KW-0276">Fatty acid metabolism</keyword>
<dbReference type="InterPro" id="IPR007482">
    <property type="entry name" value="Tyr_Pase-like_PTPLA"/>
</dbReference>
<evidence type="ECO:0000256" key="9">
    <source>
        <dbReference type="ARBA" id="ARBA00023098"/>
    </source>
</evidence>
<name>A0A8S1EHR8_9PELO</name>
<evidence type="ECO:0000256" key="2">
    <source>
        <dbReference type="ARBA" id="ARBA00005194"/>
    </source>
</evidence>
<dbReference type="EMBL" id="CADEPM010000001">
    <property type="protein sequence ID" value="CAB3399052.1"/>
    <property type="molecule type" value="Genomic_DNA"/>
</dbReference>
<dbReference type="Pfam" id="PF04387">
    <property type="entry name" value="PTPLA"/>
    <property type="match status" value="1"/>
</dbReference>
<dbReference type="GO" id="GO:0030497">
    <property type="term" value="P:fatty acid elongation"/>
    <property type="evidence" value="ECO:0007669"/>
    <property type="project" value="TreeGrafter"/>
</dbReference>
<evidence type="ECO:0000256" key="3">
    <source>
        <dbReference type="ARBA" id="ARBA00007811"/>
    </source>
</evidence>
<keyword evidence="12 14" id="KW-0456">Lyase</keyword>
<evidence type="ECO:0000256" key="10">
    <source>
        <dbReference type="ARBA" id="ARBA00023136"/>
    </source>
</evidence>
<comment type="similarity">
    <text evidence="3 14">Belongs to the very long-chain fatty acids dehydratase HACD family.</text>
</comment>
<comment type="subcellular location">
    <subcellularLocation>
        <location evidence="14">Endoplasmic reticulum membrane</location>
        <topology evidence="14">Multi-pass membrane protein</topology>
    </subcellularLocation>
    <subcellularLocation>
        <location evidence="1">Membrane</location>
        <topology evidence="1">Multi-pass membrane protein</topology>
    </subcellularLocation>
</comment>
<proteinExistence type="inferred from homology"/>
<evidence type="ECO:0000313" key="16">
    <source>
        <dbReference type="Proteomes" id="UP000494206"/>
    </source>
</evidence>
<dbReference type="Proteomes" id="UP000494206">
    <property type="component" value="Unassembled WGS sequence"/>
</dbReference>
<dbReference type="GO" id="GO:0102158">
    <property type="term" value="F:very-long-chain (3R)-3-hydroxyacyl-CoA dehydratase activity"/>
    <property type="evidence" value="ECO:0007669"/>
    <property type="project" value="UniProtKB-EC"/>
</dbReference>
<keyword evidence="14" id="KW-0256">Endoplasmic reticulum</keyword>
<evidence type="ECO:0000313" key="15">
    <source>
        <dbReference type="EMBL" id="CAB3399052.1"/>
    </source>
</evidence>
<evidence type="ECO:0000256" key="14">
    <source>
        <dbReference type="RuleBase" id="RU363109"/>
    </source>
</evidence>
<evidence type="ECO:0000256" key="1">
    <source>
        <dbReference type="ARBA" id="ARBA00004141"/>
    </source>
</evidence>
<feature type="transmembrane region" description="Helical" evidence="14">
    <location>
        <begin position="7"/>
        <end position="26"/>
    </location>
</feature>
<evidence type="ECO:0000256" key="11">
    <source>
        <dbReference type="ARBA" id="ARBA00023160"/>
    </source>
</evidence>
<comment type="caution">
    <text evidence="14">Lacks conserved residue(s) required for the propagation of feature annotation.</text>
</comment>
<gene>
    <name evidence="15" type="ORF">CBOVIS_LOCUS2245</name>
</gene>
<keyword evidence="9 14" id="KW-0443">Lipid metabolism</keyword>
<keyword evidence="8 14" id="KW-1133">Transmembrane helix</keyword>
<feature type="transmembrane region" description="Helical" evidence="14">
    <location>
        <begin position="140"/>
        <end position="158"/>
    </location>
</feature>
<comment type="function">
    <text evidence="14">Catalyzes the third of the four reactions of the long-chain fatty acids elongation cycle. This endoplasmic reticulum-bound enzymatic process, allows the addition of two carbons to the chain of long- and very long-chain fatty acids/VLCFAs per cycle. This enzyme catalyzes the dehydration of the 3-hydroxyacyl-CoA intermediate into trans-2,3-enoyl-CoA, within each cycle of fatty acid elongation. Thereby, it participates to the production of VLCFAs of different chain lengths that are involved in multiple biological processes as precursors of membrane lipids and lipid mediators.</text>
</comment>
<keyword evidence="10 14" id="KW-0472">Membrane</keyword>
<keyword evidence="16" id="KW-1185">Reference proteome</keyword>
<organism evidence="15 16">
    <name type="scientific">Caenorhabditis bovis</name>
    <dbReference type="NCBI Taxonomy" id="2654633"/>
    <lineage>
        <taxon>Eukaryota</taxon>
        <taxon>Metazoa</taxon>
        <taxon>Ecdysozoa</taxon>
        <taxon>Nematoda</taxon>
        <taxon>Chromadorea</taxon>
        <taxon>Rhabditida</taxon>
        <taxon>Rhabditina</taxon>
        <taxon>Rhabditomorpha</taxon>
        <taxon>Rhabditoidea</taxon>
        <taxon>Rhabditidae</taxon>
        <taxon>Peloderinae</taxon>
        <taxon>Caenorhabditis</taxon>
    </lineage>
</organism>
<dbReference type="PANTHER" id="PTHR11035:SF3">
    <property type="entry name" value="VERY-LONG-CHAIN (3R)-3-HYDROXYACYL-COA DEHYDRATASE"/>
    <property type="match status" value="1"/>
</dbReference>
<protein>
    <recommendedName>
        <fullName evidence="4 14">Very-long-chain (3R)-3-hydroxyacyl-CoA dehydratase</fullName>
        <ecNumber evidence="4 14">4.2.1.134</ecNumber>
    </recommendedName>
</protein>
<feature type="transmembrane region" description="Helical" evidence="14">
    <location>
        <begin position="46"/>
        <end position="65"/>
    </location>
</feature>
<evidence type="ECO:0000256" key="6">
    <source>
        <dbReference type="ARBA" id="ARBA00022692"/>
    </source>
</evidence>
<evidence type="ECO:0000256" key="8">
    <source>
        <dbReference type="ARBA" id="ARBA00022989"/>
    </source>
</evidence>
<evidence type="ECO:0000256" key="7">
    <source>
        <dbReference type="ARBA" id="ARBA00022832"/>
    </source>
</evidence>
<dbReference type="AlphaFoldDB" id="A0A8S1EHR8"/>
<sequence>MTLKTYLFAYNILQILGWSVILFKTVRGLLNNYTWPELYADVEKELQIFQTGAILEVIHAVLGIVRSPIGTTAMQVTSRVVLVWPILYTCSTARYSIGVPLLLLAWSITEVIRYSFYAITVAQRPVPYFLLYLRYTLFYVLYPMGVTGELLTLFASLKEVDEKKYYTLEMPNVLNFGISFYWVLIIASLTYIPGFPQLYFYMIGQRKKVLGGQQKKKE</sequence>